<dbReference type="PANTHER" id="PTHR12197">
    <property type="entry name" value="HISTONE-LYSINE N-METHYLTRANSFERASE SMYD"/>
    <property type="match status" value="1"/>
</dbReference>
<organism evidence="2 3">
    <name type="scientific">Boletus edulis BED1</name>
    <dbReference type="NCBI Taxonomy" id="1328754"/>
    <lineage>
        <taxon>Eukaryota</taxon>
        <taxon>Fungi</taxon>
        <taxon>Dikarya</taxon>
        <taxon>Basidiomycota</taxon>
        <taxon>Agaricomycotina</taxon>
        <taxon>Agaricomycetes</taxon>
        <taxon>Agaricomycetidae</taxon>
        <taxon>Boletales</taxon>
        <taxon>Boletineae</taxon>
        <taxon>Boletaceae</taxon>
        <taxon>Boletoideae</taxon>
        <taxon>Boletus</taxon>
    </lineage>
</organism>
<dbReference type="PROSITE" id="PS50280">
    <property type="entry name" value="SET"/>
    <property type="match status" value="1"/>
</dbReference>
<accession>A0AAD4C8T5</accession>
<evidence type="ECO:0000259" key="1">
    <source>
        <dbReference type="PROSITE" id="PS50280"/>
    </source>
</evidence>
<evidence type="ECO:0000313" key="3">
    <source>
        <dbReference type="Proteomes" id="UP001194468"/>
    </source>
</evidence>
<comment type="caution">
    <text evidence="2">The sequence shown here is derived from an EMBL/GenBank/DDBJ whole genome shotgun (WGS) entry which is preliminary data.</text>
</comment>
<dbReference type="InterPro" id="IPR001214">
    <property type="entry name" value="SET_dom"/>
</dbReference>
<dbReference type="AlphaFoldDB" id="A0AAD4C8T5"/>
<dbReference type="EMBL" id="WHUW01000001">
    <property type="protein sequence ID" value="KAF8452465.1"/>
    <property type="molecule type" value="Genomic_DNA"/>
</dbReference>
<evidence type="ECO:0000313" key="2">
    <source>
        <dbReference type="EMBL" id="KAF8452465.1"/>
    </source>
</evidence>
<proteinExistence type="predicted"/>
<protein>
    <recommendedName>
        <fullName evidence="1">SET domain-containing protein</fullName>
    </recommendedName>
</protein>
<dbReference type="InterPro" id="IPR046341">
    <property type="entry name" value="SET_dom_sf"/>
</dbReference>
<dbReference type="PANTHER" id="PTHR12197:SF294">
    <property type="entry name" value="POTENTIAL PROTEIN LYSINE METHYLTRANSFERASE SET6"/>
    <property type="match status" value="1"/>
</dbReference>
<sequence>MFPSDSPELALLSGSSYFELQTTTHGGRSLFATTDIAPGTRIYSCEAPSVHIIYRDYRKEVCAHCFAYSASDHAPSTVGSSRTWSVKWSRADAATAWFCSNSCKDSWELDEASALLMVVDTLLTKGQARTRKRFKSPEEELKVKFMLPSFEPDDRSITQKVIDAAWESGEALVASGAHLTLYYSTLHIEDMELEIARSLAAAIVHRYCDEHLSPSDSTSQTTCNRSESWPQLLNLQTNELCNIQTRPYMLNAYLRIYVFLSNTLPKYLRKYTSTVREVLARDTGNAFGIWDGDRRDEMMGWGIWVSASYFNHSCMPNVQKRRVGRELHFEASRRIHAGEELCVSYIDTDLPADQRRRELEESWFFTCRCLRCEKETTAGMCVRVAS</sequence>
<dbReference type="GO" id="GO:0005634">
    <property type="term" value="C:nucleus"/>
    <property type="evidence" value="ECO:0007669"/>
    <property type="project" value="TreeGrafter"/>
</dbReference>
<dbReference type="SMART" id="SM00317">
    <property type="entry name" value="SET"/>
    <property type="match status" value="1"/>
</dbReference>
<dbReference type="InterPro" id="IPR050869">
    <property type="entry name" value="H3K4_H4K5_MeTrfase"/>
</dbReference>
<reference evidence="2" key="2">
    <citation type="journal article" date="2020" name="Nat. Commun.">
        <title>Large-scale genome sequencing of mycorrhizal fungi provides insights into the early evolution of symbiotic traits.</title>
        <authorList>
            <person name="Miyauchi S."/>
            <person name="Kiss E."/>
            <person name="Kuo A."/>
            <person name="Drula E."/>
            <person name="Kohler A."/>
            <person name="Sanchez-Garcia M."/>
            <person name="Morin E."/>
            <person name="Andreopoulos B."/>
            <person name="Barry K.W."/>
            <person name="Bonito G."/>
            <person name="Buee M."/>
            <person name="Carver A."/>
            <person name="Chen C."/>
            <person name="Cichocki N."/>
            <person name="Clum A."/>
            <person name="Culley D."/>
            <person name="Crous P.W."/>
            <person name="Fauchery L."/>
            <person name="Girlanda M."/>
            <person name="Hayes R.D."/>
            <person name="Keri Z."/>
            <person name="LaButti K."/>
            <person name="Lipzen A."/>
            <person name="Lombard V."/>
            <person name="Magnuson J."/>
            <person name="Maillard F."/>
            <person name="Murat C."/>
            <person name="Nolan M."/>
            <person name="Ohm R.A."/>
            <person name="Pangilinan J."/>
            <person name="Pereira M.F."/>
            <person name="Perotto S."/>
            <person name="Peter M."/>
            <person name="Pfister S."/>
            <person name="Riley R."/>
            <person name="Sitrit Y."/>
            <person name="Stielow J.B."/>
            <person name="Szollosi G."/>
            <person name="Zifcakova L."/>
            <person name="Stursova M."/>
            <person name="Spatafora J.W."/>
            <person name="Tedersoo L."/>
            <person name="Vaario L.M."/>
            <person name="Yamada A."/>
            <person name="Yan M."/>
            <person name="Wang P."/>
            <person name="Xu J."/>
            <person name="Bruns T."/>
            <person name="Baldrian P."/>
            <person name="Vilgalys R."/>
            <person name="Dunand C."/>
            <person name="Henrissat B."/>
            <person name="Grigoriev I.V."/>
            <person name="Hibbett D."/>
            <person name="Nagy L.G."/>
            <person name="Martin F.M."/>
        </authorList>
    </citation>
    <scope>NUCLEOTIDE SEQUENCE</scope>
    <source>
        <strain evidence="2">BED1</strain>
    </source>
</reference>
<keyword evidence="3" id="KW-1185">Reference proteome</keyword>
<dbReference type="SUPFAM" id="SSF82199">
    <property type="entry name" value="SET domain"/>
    <property type="match status" value="1"/>
</dbReference>
<dbReference type="CDD" id="cd20071">
    <property type="entry name" value="SET_SMYD"/>
    <property type="match status" value="1"/>
</dbReference>
<dbReference type="Proteomes" id="UP001194468">
    <property type="component" value="Unassembled WGS sequence"/>
</dbReference>
<gene>
    <name evidence="2" type="ORF">L210DRAFT_3661558</name>
</gene>
<feature type="domain" description="SET" evidence="1">
    <location>
        <begin position="7"/>
        <end position="346"/>
    </location>
</feature>
<dbReference type="Gene3D" id="2.170.270.10">
    <property type="entry name" value="SET domain"/>
    <property type="match status" value="1"/>
</dbReference>
<reference evidence="2" key="1">
    <citation type="submission" date="2019-10" db="EMBL/GenBank/DDBJ databases">
        <authorList>
            <consortium name="DOE Joint Genome Institute"/>
            <person name="Kuo A."/>
            <person name="Miyauchi S."/>
            <person name="Kiss E."/>
            <person name="Drula E."/>
            <person name="Kohler A."/>
            <person name="Sanchez-Garcia M."/>
            <person name="Andreopoulos B."/>
            <person name="Barry K.W."/>
            <person name="Bonito G."/>
            <person name="Buee M."/>
            <person name="Carver A."/>
            <person name="Chen C."/>
            <person name="Cichocki N."/>
            <person name="Clum A."/>
            <person name="Culley D."/>
            <person name="Crous P.W."/>
            <person name="Fauchery L."/>
            <person name="Girlanda M."/>
            <person name="Hayes R."/>
            <person name="Keri Z."/>
            <person name="LaButti K."/>
            <person name="Lipzen A."/>
            <person name="Lombard V."/>
            <person name="Magnuson J."/>
            <person name="Maillard F."/>
            <person name="Morin E."/>
            <person name="Murat C."/>
            <person name="Nolan M."/>
            <person name="Ohm R."/>
            <person name="Pangilinan J."/>
            <person name="Pereira M."/>
            <person name="Perotto S."/>
            <person name="Peter M."/>
            <person name="Riley R."/>
            <person name="Sitrit Y."/>
            <person name="Stielow B."/>
            <person name="Szollosi G."/>
            <person name="Zifcakova L."/>
            <person name="Stursova M."/>
            <person name="Spatafora J.W."/>
            <person name="Tedersoo L."/>
            <person name="Vaario L.-M."/>
            <person name="Yamada A."/>
            <person name="Yan M."/>
            <person name="Wang P."/>
            <person name="Xu J."/>
            <person name="Bruns T."/>
            <person name="Baldrian P."/>
            <person name="Vilgalys R."/>
            <person name="Henrissat B."/>
            <person name="Grigoriev I.V."/>
            <person name="Hibbett D."/>
            <person name="Nagy L.G."/>
            <person name="Martin F.M."/>
        </authorList>
    </citation>
    <scope>NUCLEOTIDE SEQUENCE</scope>
    <source>
        <strain evidence="2">BED1</strain>
    </source>
</reference>
<dbReference type="Pfam" id="PF00856">
    <property type="entry name" value="SET"/>
    <property type="match status" value="1"/>
</dbReference>
<name>A0AAD4C8T5_BOLED</name>